<dbReference type="AlphaFoldDB" id="A0AB34HRE4"/>
<comment type="caution">
    <text evidence="12">The sequence shown here is derived from an EMBL/GenBank/DDBJ whole genome shotgun (WGS) entry which is preliminary data.</text>
</comment>
<dbReference type="GO" id="GO:0019236">
    <property type="term" value="P:response to pheromone"/>
    <property type="evidence" value="ECO:0007669"/>
    <property type="project" value="UniProtKB-KW"/>
</dbReference>
<name>A0AB34HRE4_ESCRO</name>
<evidence type="ECO:0000256" key="4">
    <source>
        <dbReference type="ARBA" id="ARBA00022507"/>
    </source>
</evidence>
<keyword evidence="13" id="KW-1185">Reference proteome</keyword>
<dbReference type="Pfam" id="PF03402">
    <property type="entry name" value="V1R"/>
    <property type="match status" value="1"/>
</dbReference>
<dbReference type="EMBL" id="JAIQCJ010000963">
    <property type="protein sequence ID" value="KAJ8793663.1"/>
    <property type="molecule type" value="Genomic_DNA"/>
</dbReference>
<keyword evidence="8 11" id="KW-0472">Membrane</keyword>
<comment type="caution">
    <text evidence="11">Lacks conserved residue(s) required for the propagation of feature annotation.</text>
</comment>
<evidence type="ECO:0000313" key="12">
    <source>
        <dbReference type="EMBL" id="KAJ8793663.1"/>
    </source>
</evidence>
<dbReference type="GO" id="GO:0016503">
    <property type="term" value="F:pheromone receptor activity"/>
    <property type="evidence" value="ECO:0007669"/>
    <property type="project" value="InterPro"/>
</dbReference>
<evidence type="ECO:0000256" key="1">
    <source>
        <dbReference type="ARBA" id="ARBA00004651"/>
    </source>
</evidence>
<evidence type="ECO:0000256" key="2">
    <source>
        <dbReference type="ARBA" id="ARBA00010663"/>
    </source>
</evidence>
<proteinExistence type="inferred from homology"/>
<protein>
    <recommendedName>
        <fullName evidence="11">Vomeronasal type-1 receptor</fullName>
    </recommendedName>
</protein>
<evidence type="ECO:0000256" key="11">
    <source>
        <dbReference type="RuleBase" id="RU364061"/>
    </source>
</evidence>
<dbReference type="PANTHER" id="PTHR24062">
    <property type="entry name" value="VOMERONASAL TYPE-1 RECEPTOR"/>
    <property type="match status" value="1"/>
</dbReference>
<evidence type="ECO:0000256" key="6">
    <source>
        <dbReference type="ARBA" id="ARBA00022989"/>
    </source>
</evidence>
<evidence type="ECO:0000256" key="7">
    <source>
        <dbReference type="ARBA" id="ARBA00023040"/>
    </source>
</evidence>
<feature type="transmembrane region" description="Helical" evidence="11">
    <location>
        <begin position="50"/>
        <end position="73"/>
    </location>
</feature>
<comment type="subcellular location">
    <subcellularLocation>
        <location evidence="1 11">Cell membrane</location>
        <topology evidence="1 11">Multi-pass membrane protein</topology>
    </subcellularLocation>
</comment>
<keyword evidence="4 11" id="KW-0589">Pheromone response</keyword>
<dbReference type="InterPro" id="IPR004072">
    <property type="entry name" value="Vmron_rcpt_1"/>
</dbReference>
<dbReference type="Proteomes" id="UP001159641">
    <property type="component" value="Unassembled WGS sequence"/>
</dbReference>
<keyword evidence="10 11" id="KW-0807">Transducer</keyword>
<feature type="transmembrane region" description="Helical" evidence="11">
    <location>
        <begin position="6"/>
        <end position="24"/>
    </location>
</feature>
<keyword evidence="5 11" id="KW-0812">Transmembrane</keyword>
<keyword evidence="6 11" id="KW-1133">Transmembrane helix</keyword>
<sequence>MLIRVFVYINLTVWTSGCMVMLLYNHKTIQNLHGNNLSPRPSPETKATNTILLVSCFVFFCWTNSCLTTYLSLKSESNMLLESITGFLSSCYPAMCPLVMLKNASRISCLNSSLAKMRMLSNKRELLVMAWSPPSLPLNRRIQCHKSVLKEKTQY</sequence>
<dbReference type="SUPFAM" id="SSF81321">
    <property type="entry name" value="Family A G protein-coupled receptor-like"/>
    <property type="match status" value="1"/>
</dbReference>
<comment type="similarity">
    <text evidence="2 11">Belongs to the G-protein coupled receptor 1 family.</text>
</comment>
<keyword evidence="9 11" id="KW-0675">Receptor</keyword>
<reference evidence="12 13" key="1">
    <citation type="submission" date="2022-11" db="EMBL/GenBank/DDBJ databases">
        <title>Whole genome sequence of Eschrichtius robustus ER-17-0199.</title>
        <authorList>
            <person name="Bruniche-Olsen A."/>
            <person name="Black A.N."/>
            <person name="Fields C.J."/>
            <person name="Walden K."/>
            <person name="Dewoody J.A."/>
        </authorList>
    </citation>
    <scope>NUCLEOTIDE SEQUENCE [LARGE SCALE GENOMIC DNA]</scope>
    <source>
        <strain evidence="12">ER-17-0199</strain>
        <tissue evidence="12">Blubber</tissue>
    </source>
</reference>
<evidence type="ECO:0000313" key="13">
    <source>
        <dbReference type="Proteomes" id="UP001159641"/>
    </source>
</evidence>
<organism evidence="12 13">
    <name type="scientific">Eschrichtius robustus</name>
    <name type="common">California gray whale</name>
    <name type="synonym">Eschrichtius gibbosus</name>
    <dbReference type="NCBI Taxonomy" id="9764"/>
    <lineage>
        <taxon>Eukaryota</taxon>
        <taxon>Metazoa</taxon>
        <taxon>Chordata</taxon>
        <taxon>Craniata</taxon>
        <taxon>Vertebrata</taxon>
        <taxon>Euteleostomi</taxon>
        <taxon>Mammalia</taxon>
        <taxon>Eutheria</taxon>
        <taxon>Laurasiatheria</taxon>
        <taxon>Artiodactyla</taxon>
        <taxon>Whippomorpha</taxon>
        <taxon>Cetacea</taxon>
        <taxon>Mysticeti</taxon>
        <taxon>Eschrichtiidae</taxon>
        <taxon>Eschrichtius</taxon>
    </lineage>
</organism>
<evidence type="ECO:0000256" key="3">
    <source>
        <dbReference type="ARBA" id="ARBA00022475"/>
    </source>
</evidence>
<gene>
    <name evidence="12" type="ORF">J1605_003671</name>
</gene>
<dbReference type="GO" id="GO:0005886">
    <property type="term" value="C:plasma membrane"/>
    <property type="evidence" value="ECO:0007669"/>
    <property type="project" value="UniProtKB-SubCell"/>
</dbReference>
<evidence type="ECO:0000256" key="8">
    <source>
        <dbReference type="ARBA" id="ARBA00023136"/>
    </source>
</evidence>
<evidence type="ECO:0000256" key="9">
    <source>
        <dbReference type="ARBA" id="ARBA00023170"/>
    </source>
</evidence>
<accession>A0AB34HRE4</accession>
<evidence type="ECO:0000256" key="10">
    <source>
        <dbReference type="ARBA" id="ARBA00023224"/>
    </source>
</evidence>
<keyword evidence="3 11" id="KW-1003">Cell membrane</keyword>
<dbReference type="PROSITE" id="PS51257">
    <property type="entry name" value="PROKAR_LIPOPROTEIN"/>
    <property type="match status" value="1"/>
</dbReference>
<keyword evidence="7 11" id="KW-0297">G-protein coupled receptor</keyword>
<evidence type="ECO:0000256" key="5">
    <source>
        <dbReference type="ARBA" id="ARBA00022692"/>
    </source>
</evidence>